<dbReference type="AlphaFoldDB" id="A0A9P4XBU1"/>
<evidence type="ECO:0000313" key="2">
    <source>
        <dbReference type="EMBL" id="KAF3067670.1"/>
    </source>
</evidence>
<organism evidence="2 3">
    <name type="scientific">Trichoderma lentiforme</name>
    <dbReference type="NCBI Taxonomy" id="1567552"/>
    <lineage>
        <taxon>Eukaryota</taxon>
        <taxon>Fungi</taxon>
        <taxon>Dikarya</taxon>
        <taxon>Ascomycota</taxon>
        <taxon>Pezizomycotina</taxon>
        <taxon>Sordariomycetes</taxon>
        <taxon>Hypocreomycetidae</taxon>
        <taxon>Hypocreales</taxon>
        <taxon>Hypocreaceae</taxon>
        <taxon>Trichoderma</taxon>
    </lineage>
</organism>
<evidence type="ECO:0000256" key="1">
    <source>
        <dbReference type="SAM" id="MobiDB-lite"/>
    </source>
</evidence>
<feature type="compositionally biased region" description="Polar residues" evidence="1">
    <location>
        <begin position="1"/>
        <end position="11"/>
    </location>
</feature>
<name>A0A9P4XBU1_9HYPO</name>
<accession>A0A9P4XBU1</accession>
<dbReference type="Proteomes" id="UP000801864">
    <property type="component" value="Unassembled WGS sequence"/>
</dbReference>
<gene>
    <name evidence="2" type="ORF">CFAM422_008553</name>
</gene>
<evidence type="ECO:0000313" key="3">
    <source>
        <dbReference type="Proteomes" id="UP000801864"/>
    </source>
</evidence>
<dbReference type="EMBL" id="QLNT01000015">
    <property type="protein sequence ID" value="KAF3067670.1"/>
    <property type="molecule type" value="Genomic_DNA"/>
</dbReference>
<keyword evidence="3" id="KW-1185">Reference proteome</keyword>
<protein>
    <submittedName>
        <fullName evidence="2">Uncharacterized protein</fullName>
    </submittedName>
</protein>
<comment type="caution">
    <text evidence="2">The sequence shown here is derived from an EMBL/GenBank/DDBJ whole genome shotgun (WGS) entry which is preliminary data.</text>
</comment>
<reference evidence="2 3" key="1">
    <citation type="submission" date="2018-06" db="EMBL/GenBank/DDBJ databases">
        <title>Genome analysis of cellulolytic fungus Trichoderma lentiforme CFAM-422.</title>
        <authorList>
            <person name="Steindorff A.S."/>
            <person name="Formighieri E.F."/>
            <person name="Midorikawa G.E.O."/>
            <person name="Tamietti M.S."/>
            <person name="Ramos E.Z."/>
            <person name="Silva A.S."/>
            <person name="Bon E.P.S."/>
            <person name="Mendes T.D."/>
            <person name="Damaso M.C.T."/>
            <person name="Favaro L.C.L."/>
        </authorList>
    </citation>
    <scope>NUCLEOTIDE SEQUENCE [LARGE SCALE GENOMIC DNA]</scope>
    <source>
        <strain evidence="2 3">CFAM-422</strain>
    </source>
</reference>
<sequence length="241" mass="26873">MGASHSCSYVTNGAVAPTRDETRAPSDLAMPSQATQATLITLIASQTDSQGHATQETTRVISSGQITQQATHIISSDQSASEAAIHRMSQTAILVQSPRATPRATLRVTMNLRDIQATRRRQIRAQARPSVQIRGPRMVPRPTMNLRDVQARRRQTAAQPFPFTQLETQQTARRETPHTTVGETTPAQQAAMDEFVTRRETPHTTVGETTPAQQAAMDEFVTRREMNEAMERMWEELQRRT</sequence>
<feature type="region of interest" description="Disordered" evidence="1">
    <location>
        <begin position="1"/>
        <end position="25"/>
    </location>
</feature>
<proteinExistence type="predicted"/>